<dbReference type="Pfam" id="PF02971">
    <property type="entry name" value="FTCD"/>
    <property type="match status" value="1"/>
</dbReference>
<comment type="subunit">
    <text evidence="18">Homooctamer, including four polyglutamate binding sites. The subunits are arranged as a tetramer of dimers, and form a planar ring-shaped structure.</text>
</comment>
<dbReference type="InterPro" id="IPR037064">
    <property type="entry name" value="Formiminotransferase_N_sf"/>
</dbReference>
<keyword evidence="20" id="KW-0175">Coiled coil</keyword>
<feature type="domain" description="Formiminotransferase N-terminal subdomain" evidence="22">
    <location>
        <begin position="4"/>
        <end position="181"/>
    </location>
</feature>
<dbReference type="Pfam" id="PF04961">
    <property type="entry name" value="FTCD_C"/>
    <property type="match status" value="1"/>
</dbReference>
<evidence type="ECO:0000256" key="18">
    <source>
        <dbReference type="ARBA" id="ARBA00025915"/>
    </source>
</evidence>
<dbReference type="InterPro" id="IPR051623">
    <property type="entry name" value="FTCD"/>
</dbReference>
<dbReference type="InterPro" id="IPR037070">
    <property type="entry name" value="Formiminotransferase_C_sf"/>
</dbReference>
<evidence type="ECO:0000256" key="3">
    <source>
        <dbReference type="ARBA" id="ARBA00005082"/>
    </source>
</evidence>
<evidence type="ECO:0000256" key="13">
    <source>
        <dbReference type="ARBA" id="ARBA00023034"/>
    </source>
</evidence>
<feature type="coiled-coil region" evidence="20">
    <location>
        <begin position="355"/>
        <end position="382"/>
    </location>
</feature>
<keyword evidence="11" id="KW-0369">Histidine metabolism</keyword>
<dbReference type="RefSeq" id="WP_157891671.1">
    <property type="nucleotide sequence ID" value="NZ_LT859958.1"/>
</dbReference>
<dbReference type="InterPro" id="IPR036178">
    <property type="entry name" value="Formintransfe-cycloase-like_sf"/>
</dbReference>
<evidence type="ECO:0000256" key="10">
    <source>
        <dbReference type="ARBA" id="ARBA00022679"/>
    </source>
</evidence>
<evidence type="ECO:0000256" key="14">
    <source>
        <dbReference type="ARBA" id="ARBA00023212"/>
    </source>
</evidence>
<evidence type="ECO:0000313" key="24">
    <source>
        <dbReference type="Proteomes" id="UP000195514"/>
    </source>
</evidence>
<dbReference type="Gene3D" id="1.20.120.680">
    <property type="entry name" value="Formiminotetrahydrofolate cyclodeaminase monomer, up-and-down helical bundle"/>
    <property type="match status" value="1"/>
</dbReference>
<keyword evidence="13" id="KW-0333">Golgi apparatus</keyword>
<dbReference type="GO" id="GO:0030412">
    <property type="term" value="F:formimidoyltetrahydrofolate cyclodeaminase activity"/>
    <property type="evidence" value="ECO:0007669"/>
    <property type="project" value="UniProtKB-EC"/>
</dbReference>
<dbReference type="Pfam" id="PF07837">
    <property type="entry name" value="FTCD_N"/>
    <property type="match status" value="1"/>
</dbReference>
<dbReference type="UniPathway" id="UPA00379">
    <property type="reaction ID" value="UER00555"/>
</dbReference>
<evidence type="ECO:0000256" key="9">
    <source>
        <dbReference type="ARBA" id="ARBA00022490"/>
    </source>
</evidence>
<keyword evidence="14" id="KW-0206">Cytoskeleton</keyword>
<evidence type="ECO:0000256" key="20">
    <source>
        <dbReference type="SAM" id="Coils"/>
    </source>
</evidence>
<keyword evidence="9" id="KW-0963">Cytoplasm</keyword>
<comment type="function">
    <text evidence="17">Folate-dependent enzyme, that displays both transferase and deaminase activity. Serves to channel one-carbon units from formiminoglutamate to the folate pool.</text>
</comment>
<evidence type="ECO:0000256" key="4">
    <source>
        <dbReference type="ARBA" id="ARBA00008297"/>
    </source>
</evidence>
<dbReference type="SUPFAM" id="SSF55116">
    <property type="entry name" value="Formiminotransferase domain of formiminotransferase-cyclodeaminase"/>
    <property type="match status" value="2"/>
</dbReference>
<dbReference type="AlphaFoldDB" id="A0A1Y6K2E0"/>
<evidence type="ECO:0000256" key="5">
    <source>
        <dbReference type="ARBA" id="ARBA00010825"/>
    </source>
</evidence>
<evidence type="ECO:0000256" key="16">
    <source>
        <dbReference type="ARBA" id="ARBA00023268"/>
    </source>
</evidence>
<dbReference type="GO" id="GO:0005542">
    <property type="term" value="F:folic acid binding"/>
    <property type="evidence" value="ECO:0007669"/>
    <property type="project" value="UniProtKB-KW"/>
</dbReference>
<comment type="subcellular location">
    <subcellularLocation>
        <location evidence="1">Cytoplasm</location>
        <location evidence="1">Cytoskeleton</location>
        <location evidence="1">Microtubule organizing center</location>
        <location evidence="1">Centrosome</location>
        <location evidence="1">Centriole</location>
    </subcellularLocation>
    <subcellularLocation>
        <location evidence="2">Golgi apparatus</location>
    </subcellularLocation>
</comment>
<evidence type="ECO:0000313" key="23">
    <source>
        <dbReference type="EMBL" id="SMX53726.1"/>
    </source>
</evidence>
<evidence type="ECO:0000259" key="22">
    <source>
        <dbReference type="SMART" id="SM01222"/>
    </source>
</evidence>
<comment type="similarity">
    <text evidence="4">In the N-terminal section; belongs to the formiminotransferase family.</text>
</comment>
<keyword evidence="24" id="KW-1185">Reference proteome</keyword>
<keyword evidence="10 23" id="KW-0808">Transferase</keyword>
<dbReference type="PANTHER" id="PTHR12234:SF8">
    <property type="entry name" value="FORMIMINOTRANSFERASE-CYCLODEAMINASE"/>
    <property type="match status" value="1"/>
</dbReference>
<dbReference type="GO" id="GO:0019557">
    <property type="term" value="P:L-histidine catabolic process to glutamate and formate"/>
    <property type="evidence" value="ECO:0007669"/>
    <property type="project" value="UniProtKB-UniPathway"/>
</dbReference>
<evidence type="ECO:0000256" key="19">
    <source>
        <dbReference type="ARBA" id="ARBA00030029"/>
    </source>
</evidence>
<dbReference type="InterPro" id="IPR022384">
    <property type="entry name" value="FormiminoTrfase_cat_dom_sf"/>
</dbReference>
<dbReference type="InterPro" id="IPR007044">
    <property type="entry name" value="Cyclodeamin/CycHdrlase"/>
</dbReference>
<evidence type="ECO:0000256" key="2">
    <source>
        <dbReference type="ARBA" id="ARBA00004555"/>
    </source>
</evidence>
<dbReference type="NCBIfam" id="TIGR02024">
    <property type="entry name" value="FtcD"/>
    <property type="match status" value="1"/>
</dbReference>
<comment type="pathway">
    <text evidence="3">Amino-acid degradation; L-histidine degradation into L-glutamate; L-glutamate from N-formimidoyl-L-glutamate (transferase route): step 1/1.</text>
</comment>
<dbReference type="SUPFAM" id="SSF101262">
    <property type="entry name" value="Methenyltetrahydrofolate cyclohydrolase-like"/>
    <property type="match status" value="1"/>
</dbReference>
<evidence type="ECO:0000256" key="17">
    <source>
        <dbReference type="ARBA" id="ARBA00025506"/>
    </source>
</evidence>
<dbReference type="Proteomes" id="UP000195514">
    <property type="component" value="Chromosome I"/>
</dbReference>
<dbReference type="InterPro" id="IPR012886">
    <property type="entry name" value="Formiminotransferase_N"/>
</dbReference>
<evidence type="ECO:0000256" key="12">
    <source>
        <dbReference type="ARBA" id="ARBA00022954"/>
    </source>
</evidence>
<dbReference type="EC" id="4.3.1.4" evidence="7"/>
<gene>
    <name evidence="23" type="ORF">CFX1CAM_0661</name>
</gene>
<feature type="domain" description="Formiminotransferase C-terminal subdomain" evidence="21">
    <location>
        <begin position="182"/>
        <end position="294"/>
    </location>
</feature>
<sequence length="515" mass="55545">MSKPIVECIPNFSEARRPEVIDAILDAINSVEGISILDRHSDLDHNRTVVTFVGPPESVEEAAFLAIAKASELIDLDQHQGEHPRIGATDVVPFIPISGITMAECVEMARRLGQRVGETLEIPVYLYEEAATQPERVNLENIRRGQYETLKQELGVVPARDPDFGPSRLTGAGATVIGARHPLIAFNVYLTTDDVSIANKIARTIRHSTGGLRYVKGMGVVVEGMAQVSMNLTNFKRTSMATVVEMIRREAQRYGVAIHHSELVGLVPNQALVDAAVWYLQMDQFSPEQILENKLFTGAAPSDETPAERKDEDFLDALASGNTTPGGGSAAAFSGAMAASLVAMVGLVTIGKKKYADVEAEMQQMVEEAMQLQAEMRAAVKKDAESFELYLKALRLPKGTEHEKAERDRAINAASIYAATVPLHVGRKALEILKLACKAAELGNLNAISDAASAAAQAQAALEAAGLNVRINLLGIEKQAEPARMLEEIASLEEQAAELKAALKVVLNLRGGLNL</sequence>
<dbReference type="EMBL" id="LT859958">
    <property type="protein sequence ID" value="SMX53726.1"/>
    <property type="molecule type" value="Genomic_DNA"/>
</dbReference>
<comment type="similarity">
    <text evidence="5">In the C-terminal section; belongs to the cyclodeaminase/cyclohydrolase family.</text>
</comment>
<dbReference type="SMART" id="SM01221">
    <property type="entry name" value="FTCD"/>
    <property type="match status" value="1"/>
</dbReference>
<dbReference type="Gene3D" id="3.30.70.670">
    <property type="entry name" value="Formiminotransferase, C-terminal subdomain"/>
    <property type="match status" value="1"/>
</dbReference>
<evidence type="ECO:0000256" key="7">
    <source>
        <dbReference type="ARBA" id="ARBA00012998"/>
    </source>
</evidence>
<dbReference type="InterPro" id="IPR004227">
    <property type="entry name" value="Formiminotransferase_cat"/>
</dbReference>
<proteinExistence type="inferred from homology"/>
<dbReference type="SMART" id="SM01222">
    <property type="entry name" value="FTCD_N"/>
    <property type="match status" value="1"/>
</dbReference>
<evidence type="ECO:0000259" key="21">
    <source>
        <dbReference type="SMART" id="SM01221"/>
    </source>
</evidence>
<evidence type="ECO:0000256" key="11">
    <source>
        <dbReference type="ARBA" id="ARBA00022808"/>
    </source>
</evidence>
<dbReference type="PANTHER" id="PTHR12234">
    <property type="entry name" value="FORMIMINOTRANSFERASE-CYCLODEAMINASE"/>
    <property type="match status" value="1"/>
</dbReference>
<dbReference type="GO" id="GO:0030409">
    <property type="term" value="F:glutamate formimidoyltransferase activity"/>
    <property type="evidence" value="ECO:0007669"/>
    <property type="project" value="UniProtKB-EC"/>
</dbReference>
<evidence type="ECO:0000256" key="8">
    <source>
        <dbReference type="ARBA" id="ARBA00017787"/>
    </source>
</evidence>
<evidence type="ECO:0000256" key="6">
    <source>
        <dbReference type="ARBA" id="ARBA00012252"/>
    </source>
</evidence>
<dbReference type="Gene3D" id="3.30.990.10">
    <property type="entry name" value="Formiminotransferase, N-terminal subdomain"/>
    <property type="match status" value="1"/>
</dbReference>
<dbReference type="GO" id="GO:0005814">
    <property type="term" value="C:centriole"/>
    <property type="evidence" value="ECO:0007669"/>
    <property type="project" value="UniProtKB-SubCell"/>
</dbReference>
<dbReference type="KEGG" id="abat:CFX1CAM_0661"/>
<evidence type="ECO:0000256" key="15">
    <source>
        <dbReference type="ARBA" id="ARBA00023239"/>
    </source>
</evidence>
<evidence type="ECO:0000256" key="1">
    <source>
        <dbReference type="ARBA" id="ARBA00004114"/>
    </source>
</evidence>
<keyword evidence="16" id="KW-0511">Multifunctional enzyme</keyword>
<keyword evidence="15 23" id="KW-0456">Lyase</keyword>
<dbReference type="InterPro" id="IPR013802">
    <property type="entry name" value="Formiminotransferase_C"/>
</dbReference>
<dbReference type="GO" id="GO:0019556">
    <property type="term" value="P:L-histidine catabolic process to glutamate and formamide"/>
    <property type="evidence" value="ECO:0007669"/>
    <property type="project" value="UniProtKB-UniPathway"/>
</dbReference>
<dbReference type="EC" id="2.1.2.5" evidence="6"/>
<organism evidence="23 24">
    <name type="scientific">Candidatus Brevifilum fermentans</name>
    <dbReference type="NCBI Taxonomy" id="1986204"/>
    <lineage>
        <taxon>Bacteria</taxon>
        <taxon>Bacillati</taxon>
        <taxon>Chloroflexota</taxon>
        <taxon>Anaerolineae</taxon>
        <taxon>Anaerolineales</taxon>
        <taxon>Anaerolineaceae</taxon>
        <taxon>Candidatus Brevifilum</taxon>
    </lineage>
</organism>
<accession>A0A1Y6K2E0</accession>
<keyword evidence="12" id="KW-0290">Folate-binding</keyword>
<protein>
    <recommendedName>
        <fullName evidence="8">Formimidoyltransferase-cyclodeaminase</fullName>
        <ecNumber evidence="6">2.1.2.5</ecNumber>
        <ecNumber evidence="7">4.3.1.4</ecNumber>
    </recommendedName>
    <alternativeName>
        <fullName evidence="19">Formiminotransferase-cyclodeaminase</fullName>
    </alternativeName>
</protein>
<reference evidence="24" key="1">
    <citation type="submission" date="2017-05" db="EMBL/GenBank/DDBJ databases">
        <authorList>
            <person name="Kirkegaard R."/>
            <person name="Mcilroy J S."/>
        </authorList>
    </citation>
    <scope>NUCLEOTIDE SEQUENCE [LARGE SCALE GENOMIC DNA]</scope>
</reference>
<name>A0A1Y6K2E0_9CHLR</name>
<dbReference type="OrthoDB" id="9773217at2"/>